<keyword evidence="1" id="KW-1133">Transmembrane helix</keyword>
<gene>
    <name evidence="2" type="ORF">CYMTET_25601</name>
</gene>
<dbReference type="PANTHER" id="PTHR33833:SF3">
    <property type="entry name" value="YCF49-LIKE PROTEIN"/>
    <property type="match status" value="1"/>
</dbReference>
<dbReference type="Proteomes" id="UP001190700">
    <property type="component" value="Unassembled WGS sequence"/>
</dbReference>
<dbReference type="Pfam" id="PF12159">
    <property type="entry name" value="DUF3593"/>
    <property type="match status" value="1"/>
</dbReference>
<name>A0AAE0KZ34_9CHLO</name>
<dbReference type="InterPro" id="IPR021995">
    <property type="entry name" value="DUF3593"/>
</dbReference>
<evidence type="ECO:0000313" key="2">
    <source>
        <dbReference type="EMBL" id="KAK3265745.1"/>
    </source>
</evidence>
<dbReference type="Pfam" id="PF10693">
    <property type="entry name" value="DUF2499"/>
    <property type="match status" value="1"/>
</dbReference>
<feature type="transmembrane region" description="Helical" evidence="1">
    <location>
        <begin position="173"/>
        <end position="193"/>
    </location>
</feature>
<evidence type="ECO:0000313" key="3">
    <source>
        <dbReference type="Proteomes" id="UP001190700"/>
    </source>
</evidence>
<organism evidence="2 3">
    <name type="scientific">Cymbomonas tetramitiformis</name>
    <dbReference type="NCBI Taxonomy" id="36881"/>
    <lineage>
        <taxon>Eukaryota</taxon>
        <taxon>Viridiplantae</taxon>
        <taxon>Chlorophyta</taxon>
        <taxon>Pyramimonadophyceae</taxon>
        <taxon>Pyramimonadales</taxon>
        <taxon>Pyramimonadaceae</taxon>
        <taxon>Cymbomonas</taxon>
    </lineage>
</organism>
<feature type="transmembrane region" description="Helical" evidence="1">
    <location>
        <begin position="343"/>
        <end position="362"/>
    </location>
</feature>
<proteinExistence type="predicted"/>
<feature type="transmembrane region" description="Helical" evidence="1">
    <location>
        <begin position="92"/>
        <end position="109"/>
    </location>
</feature>
<dbReference type="InterPro" id="IPR019634">
    <property type="entry name" value="Uncharacterised_Ycf49"/>
</dbReference>
<feature type="transmembrane region" description="Helical" evidence="1">
    <location>
        <begin position="121"/>
        <end position="141"/>
    </location>
</feature>
<dbReference type="PANTHER" id="PTHR33833">
    <property type="entry name" value="NUCLEOLAR-LIKE PROTEIN-RELATED"/>
    <property type="match status" value="1"/>
</dbReference>
<evidence type="ECO:0008006" key="4">
    <source>
        <dbReference type="Google" id="ProtNLM"/>
    </source>
</evidence>
<dbReference type="AlphaFoldDB" id="A0AAE0KZ34"/>
<feature type="transmembrane region" description="Helical" evidence="1">
    <location>
        <begin position="237"/>
        <end position="257"/>
    </location>
</feature>
<feature type="transmembrane region" description="Helical" evidence="1">
    <location>
        <begin position="205"/>
        <end position="225"/>
    </location>
</feature>
<dbReference type="EMBL" id="LGRX02013719">
    <property type="protein sequence ID" value="KAK3265745.1"/>
    <property type="molecule type" value="Genomic_DNA"/>
</dbReference>
<feature type="transmembrane region" description="Helical" evidence="1">
    <location>
        <begin position="53"/>
        <end position="72"/>
    </location>
</feature>
<keyword evidence="1" id="KW-0472">Membrane</keyword>
<keyword evidence="3" id="KW-1185">Reference proteome</keyword>
<keyword evidence="1" id="KW-0812">Transmembrane</keyword>
<comment type="caution">
    <text evidence="2">The sequence shown here is derived from an EMBL/GenBank/DDBJ whole genome shotgun (WGS) entry which is preliminary data.</text>
</comment>
<reference evidence="2 3" key="1">
    <citation type="journal article" date="2015" name="Genome Biol. Evol.">
        <title>Comparative Genomics of a Bacterivorous Green Alga Reveals Evolutionary Causalities and Consequences of Phago-Mixotrophic Mode of Nutrition.</title>
        <authorList>
            <person name="Burns J.A."/>
            <person name="Paasch A."/>
            <person name="Narechania A."/>
            <person name="Kim E."/>
        </authorList>
    </citation>
    <scope>NUCLEOTIDE SEQUENCE [LARGE SCALE GENOMIC DNA]</scope>
    <source>
        <strain evidence="2 3">PLY_AMNH</strain>
    </source>
</reference>
<sequence length="368" mass="39798">MEKIVAAVEPWAISAESWENLEANLFAVSLFPYLAFLYYLGKPESKTPPLANFGFRFLLVFVFATAPAGIYAKVQYGDILANIDWLHGSAESFLTITNLLIVLGMRQYVDSPNDKDDIASVEGALLGFVVAAGVASALIGLQGEAQAAELAETAALWFGQHSEPSNALSLPTWTIHISSLVEWLVAMGLVWKYAEVSGNPRWKGLTWGMVPGHTSGICACTFHFFYNSPALNSVVALQALLTVVGNITLAVAAWRIYEFSSTNSESKRESPVGIATFAIDTSASTASAAASDVDLAGFEDLGEAWRKDSDTYIIAKLLVLSAMVSAGVKWGELWLDAPFQPSLSLALIIIFLPTGLNCLKWWELSQDD</sequence>
<evidence type="ECO:0000256" key="1">
    <source>
        <dbReference type="SAM" id="Phobius"/>
    </source>
</evidence>
<accession>A0AAE0KZ34</accession>
<protein>
    <recommendedName>
        <fullName evidence="4">Ycf49-like protein</fullName>
    </recommendedName>
</protein>
<feature type="transmembrane region" description="Helical" evidence="1">
    <location>
        <begin position="23"/>
        <end position="41"/>
    </location>
</feature>